<accession>A0A918JTP1</accession>
<comment type="caution">
    <text evidence="2">The sequence shown here is derived from an EMBL/GenBank/DDBJ whole genome shotgun (WGS) entry which is preliminary data.</text>
</comment>
<dbReference type="RefSeq" id="WP_081414651.1">
    <property type="nucleotide sequence ID" value="NZ_BMWS01000005.1"/>
</dbReference>
<dbReference type="InterPro" id="IPR011051">
    <property type="entry name" value="RmlC_Cupin_sf"/>
</dbReference>
<keyword evidence="3" id="KW-1185">Reference proteome</keyword>
<dbReference type="Gene3D" id="2.60.120.10">
    <property type="entry name" value="Jelly Rolls"/>
    <property type="match status" value="1"/>
</dbReference>
<name>A0A918JTP1_9FLAO</name>
<dbReference type="Pfam" id="PF07883">
    <property type="entry name" value="Cupin_2"/>
    <property type="match status" value="1"/>
</dbReference>
<feature type="domain" description="Cupin type-2" evidence="1">
    <location>
        <begin position="58"/>
        <end position="109"/>
    </location>
</feature>
<dbReference type="CDD" id="cd02230">
    <property type="entry name" value="cupin_HP0902-like"/>
    <property type="match status" value="1"/>
</dbReference>
<organism evidence="2 3">
    <name type="scientific">Aquimarina muelleri</name>
    <dbReference type="NCBI Taxonomy" id="279356"/>
    <lineage>
        <taxon>Bacteria</taxon>
        <taxon>Pseudomonadati</taxon>
        <taxon>Bacteroidota</taxon>
        <taxon>Flavobacteriia</taxon>
        <taxon>Flavobacteriales</taxon>
        <taxon>Flavobacteriaceae</taxon>
        <taxon>Aquimarina</taxon>
    </lineage>
</organism>
<proteinExistence type="predicted"/>
<dbReference type="AlphaFoldDB" id="A0A918JTP1"/>
<evidence type="ECO:0000313" key="3">
    <source>
        <dbReference type="Proteomes" id="UP000601108"/>
    </source>
</evidence>
<dbReference type="SUPFAM" id="SSF51182">
    <property type="entry name" value="RmlC-like cupins"/>
    <property type="match status" value="1"/>
</dbReference>
<dbReference type="PANTHER" id="PTHR37694:SF1">
    <property type="entry name" value="SLR8022 PROTEIN"/>
    <property type="match status" value="1"/>
</dbReference>
<reference evidence="2 3" key="1">
    <citation type="journal article" date="2014" name="Int. J. Syst. Evol. Microbiol.">
        <title>Complete genome sequence of Corynebacterium casei LMG S-19264T (=DSM 44701T), isolated from a smear-ripened cheese.</title>
        <authorList>
            <consortium name="US DOE Joint Genome Institute (JGI-PGF)"/>
            <person name="Walter F."/>
            <person name="Albersmeier A."/>
            <person name="Kalinowski J."/>
            <person name="Ruckert C."/>
        </authorList>
    </citation>
    <scope>NUCLEOTIDE SEQUENCE [LARGE SCALE GENOMIC DNA]</scope>
    <source>
        <strain evidence="2 3">KCTC 12285</strain>
    </source>
</reference>
<sequence length="120" mass="13728">MKKLLIIPIAILVLNCSNMDNKAKTEYNLSSKIEYQDKVNNKIYFESEGYKMILFAMKKEHILKPHTSPMDTPLLILEGQAKITIDDKEYALTTGESIVLPKNILHGVYPITNVKFVLMK</sequence>
<gene>
    <name evidence="2" type="ORF">GCM10007384_11000</name>
</gene>
<dbReference type="PANTHER" id="PTHR37694">
    <property type="entry name" value="SLR8022 PROTEIN"/>
    <property type="match status" value="1"/>
</dbReference>
<evidence type="ECO:0000259" key="1">
    <source>
        <dbReference type="Pfam" id="PF07883"/>
    </source>
</evidence>
<dbReference type="EMBL" id="BMWS01000005">
    <property type="protein sequence ID" value="GGX11049.1"/>
    <property type="molecule type" value="Genomic_DNA"/>
</dbReference>
<dbReference type="InterPro" id="IPR014710">
    <property type="entry name" value="RmlC-like_jellyroll"/>
</dbReference>
<evidence type="ECO:0000313" key="2">
    <source>
        <dbReference type="EMBL" id="GGX11049.1"/>
    </source>
</evidence>
<dbReference type="InterPro" id="IPR013096">
    <property type="entry name" value="Cupin_2"/>
</dbReference>
<dbReference type="Proteomes" id="UP000601108">
    <property type="component" value="Unassembled WGS sequence"/>
</dbReference>
<protein>
    <recommendedName>
        <fullName evidence="1">Cupin type-2 domain-containing protein</fullName>
    </recommendedName>
</protein>